<keyword evidence="1" id="KW-0175">Coiled coil</keyword>
<evidence type="ECO:0000313" key="3">
    <source>
        <dbReference type="Proteomes" id="UP000580250"/>
    </source>
</evidence>
<feature type="coiled-coil region" evidence="1">
    <location>
        <begin position="28"/>
        <end position="91"/>
    </location>
</feature>
<name>A0A6V7WNJ1_MELEN</name>
<evidence type="ECO:0000313" key="2">
    <source>
        <dbReference type="EMBL" id="CAD2188570.1"/>
    </source>
</evidence>
<sequence>MLQHVGNSEPLRTIIRRVLLNQEHMQEINTIEKQYDNLYYAYNELSNEYKGKRLQIQAKQMAGLHHMHEIEQQLDNEIYQLNNRLQEIITKLRGIIQDMHKINDHFNEVGGRQSGRGRRRGH</sequence>
<proteinExistence type="predicted"/>
<dbReference type="Proteomes" id="UP000580250">
    <property type="component" value="Unassembled WGS sequence"/>
</dbReference>
<dbReference type="AlphaFoldDB" id="A0A6V7WNJ1"/>
<gene>
    <name evidence="2" type="ORF">MENT_LOCUS41227</name>
</gene>
<organism evidence="2 3">
    <name type="scientific">Meloidogyne enterolobii</name>
    <name type="common">Root-knot nematode worm</name>
    <name type="synonym">Meloidogyne mayaguensis</name>
    <dbReference type="NCBI Taxonomy" id="390850"/>
    <lineage>
        <taxon>Eukaryota</taxon>
        <taxon>Metazoa</taxon>
        <taxon>Ecdysozoa</taxon>
        <taxon>Nematoda</taxon>
        <taxon>Chromadorea</taxon>
        <taxon>Rhabditida</taxon>
        <taxon>Tylenchina</taxon>
        <taxon>Tylenchomorpha</taxon>
        <taxon>Tylenchoidea</taxon>
        <taxon>Meloidogynidae</taxon>
        <taxon>Meloidogyninae</taxon>
        <taxon>Meloidogyne</taxon>
    </lineage>
</organism>
<reference evidence="2 3" key="1">
    <citation type="submission" date="2020-08" db="EMBL/GenBank/DDBJ databases">
        <authorList>
            <person name="Koutsovoulos G."/>
            <person name="Danchin GJ E."/>
        </authorList>
    </citation>
    <scope>NUCLEOTIDE SEQUENCE [LARGE SCALE GENOMIC DNA]</scope>
</reference>
<protein>
    <submittedName>
        <fullName evidence="2">Uncharacterized protein</fullName>
    </submittedName>
</protein>
<dbReference type="EMBL" id="CAJEWN010000699">
    <property type="protein sequence ID" value="CAD2188570.1"/>
    <property type="molecule type" value="Genomic_DNA"/>
</dbReference>
<evidence type="ECO:0000256" key="1">
    <source>
        <dbReference type="SAM" id="Coils"/>
    </source>
</evidence>
<accession>A0A6V7WNJ1</accession>
<comment type="caution">
    <text evidence="2">The sequence shown here is derived from an EMBL/GenBank/DDBJ whole genome shotgun (WGS) entry which is preliminary data.</text>
</comment>